<organism evidence="3 5">
    <name type="scientific">Adineta steineri</name>
    <dbReference type="NCBI Taxonomy" id="433720"/>
    <lineage>
        <taxon>Eukaryota</taxon>
        <taxon>Metazoa</taxon>
        <taxon>Spiralia</taxon>
        <taxon>Gnathifera</taxon>
        <taxon>Rotifera</taxon>
        <taxon>Eurotatoria</taxon>
        <taxon>Bdelloidea</taxon>
        <taxon>Adinetida</taxon>
        <taxon>Adinetidae</taxon>
        <taxon>Adineta</taxon>
    </lineage>
</organism>
<evidence type="ECO:0000313" key="3">
    <source>
        <dbReference type="EMBL" id="CAF0865502.1"/>
    </source>
</evidence>
<evidence type="ECO:0000313" key="4">
    <source>
        <dbReference type="EMBL" id="CAF4004093.1"/>
    </source>
</evidence>
<feature type="domain" description="Rhamnogalacturonase A/B/Epimerase-like pectate lyase" evidence="2">
    <location>
        <begin position="48"/>
        <end position="103"/>
    </location>
</feature>
<dbReference type="InterPro" id="IPR011050">
    <property type="entry name" value="Pectin_lyase_fold/virulence"/>
</dbReference>
<dbReference type="InterPro" id="IPR024535">
    <property type="entry name" value="RHGA/B-epi-like_pectate_lyase"/>
</dbReference>
<dbReference type="Pfam" id="PF12708">
    <property type="entry name" value="Pect-lyase_RHGA_epim"/>
    <property type="match status" value="1"/>
</dbReference>
<gene>
    <name evidence="4" type="ORF">OKA104_LOCUS29962</name>
    <name evidence="3" type="ORF">VCS650_LOCUS7431</name>
</gene>
<proteinExistence type="predicted"/>
<dbReference type="Proteomes" id="UP000663891">
    <property type="component" value="Unassembled WGS sequence"/>
</dbReference>
<dbReference type="EMBL" id="CAJNON010000047">
    <property type="protein sequence ID" value="CAF0865502.1"/>
    <property type="molecule type" value="Genomic_DNA"/>
</dbReference>
<feature type="chain" id="PRO_5035598181" description="Rhamnogalacturonase A/B/Epimerase-like pectate lyase domain-containing protein" evidence="1">
    <location>
        <begin position="19"/>
        <end position="447"/>
    </location>
</feature>
<sequence length="447" mass="48931">MALSIFLIMIISFHIINVDNHKFAHPSAKLMRVSGDPNLGYINVRAPPYNATGDGVTDDTNTIQRALNDAGNMGGGIVFAPQGNYLIASQLIIPAATVLQGVASHVQKQWGNPSTKTIFGTTLLAIADAGNDTGLPFISLAGDSSGIEGLQIFYPNQVAKNPPVPYPWTIRCGQKGLSIENNFVKNVLLVNSWKGIDAATYQAPRHWFENVYGQPLLLGITVDQCYDIGRINHIHFWPFWSQDSALLEWINNNGVTFLFLRADWEIVEDVFSWGYQTGMAFRTSSFGACNGQFTDVNFDNVDIGIDVSYTQTWGIMFSNLNLANAGGGSNRIGILGRSINGTKPTDAIMVVRGASFWGVFQQNLVWAHAGLISISDSLFSMWNKTSTCIEIQRGRAMINNNYFGDDIGNAMNISHDADKVTITNNQLNGNRLITVTKKTILIANNLA</sequence>
<dbReference type="OrthoDB" id="1046782at2759"/>
<evidence type="ECO:0000256" key="1">
    <source>
        <dbReference type="SAM" id="SignalP"/>
    </source>
</evidence>
<dbReference type="AlphaFoldDB" id="A0A813WZ93"/>
<keyword evidence="1" id="KW-0732">Signal</keyword>
<evidence type="ECO:0000259" key="2">
    <source>
        <dbReference type="Pfam" id="PF12708"/>
    </source>
</evidence>
<dbReference type="Gene3D" id="2.160.20.10">
    <property type="entry name" value="Single-stranded right-handed beta-helix, Pectin lyase-like"/>
    <property type="match status" value="1"/>
</dbReference>
<feature type="signal peptide" evidence="1">
    <location>
        <begin position="1"/>
        <end position="18"/>
    </location>
</feature>
<protein>
    <recommendedName>
        <fullName evidence="2">Rhamnogalacturonase A/B/Epimerase-like pectate lyase domain-containing protein</fullName>
    </recommendedName>
</protein>
<name>A0A813WZ93_9BILA</name>
<evidence type="ECO:0000313" key="5">
    <source>
        <dbReference type="Proteomes" id="UP000663891"/>
    </source>
</evidence>
<reference evidence="3" key="1">
    <citation type="submission" date="2021-02" db="EMBL/GenBank/DDBJ databases">
        <authorList>
            <person name="Nowell W R."/>
        </authorList>
    </citation>
    <scope>NUCLEOTIDE SEQUENCE</scope>
</reference>
<dbReference type="InterPro" id="IPR012334">
    <property type="entry name" value="Pectin_lyas_fold"/>
</dbReference>
<dbReference type="EMBL" id="CAJOAY010003133">
    <property type="protein sequence ID" value="CAF4004093.1"/>
    <property type="molecule type" value="Genomic_DNA"/>
</dbReference>
<accession>A0A813WZ93</accession>
<comment type="caution">
    <text evidence="3">The sequence shown here is derived from an EMBL/GenBank/DDBJ whole genome shotgun (WGS) entry which is preliminary data.</text>
</comment>
<dbReference type="Proteomes" id="UP000663881">
    <property type="component" value="Unassembled WGS sequence"/>
</dbReference>
<dbReference type="SUPFAM" id="SSF51126">
    <property type="entry name" value="Pectin lyase-like"/>
    <property type="match status" value="1"/>
</dbReference>